<dbReference type="SUPFAM" id="SSF52540">
    <property type="entry name" value="P-loop containing nucleoside triphosphate hydrolases"/>
    <property type="match status" value="1"/>
</dbReference>
<dbReference type="InterPro" id="IPR002197">
    <property type="entry name" value="HTH_Fis"/>
</dbReference>
<dbReference type="InterPro" id="IPR025944">
    <property type="entry name" value="Sigma_54_int_dom_CS"/>
</dbReference>
<dbReference type="GO" id="GO:0006355">
    <property type="term" value="P:regulation of DNA-templated transcription"/>
    <property type="evidence" value="ECO:0007669"/>
    <property type="project" value="InterPro"/>
</dbReference>
<keyword evidence="4" id="KW-0238">DNA-binding</keyword>
<organism evidence="7 8">
    <name type="scientific">Sedimentibacter saalensis</name>
    <dbReference type="NCBI Taxonomy" id="130788"/>
    <lineage>
        <taxon>Bacteria</taxon>
        <taxon>Bacillati</taxon>
        <taxon>Bacillota</taxon>
        <taxon>Tissierellia</taxon>
        <taxon>Sedimentibacter</taxon>
    </lineage>
</organism>
<feature type="domain" description="Sigma-54 factor interaction" evidence="6">
    <location>
        <begin position="253"/>
        <end position="483"/>
    </location>
</feature>
<dbReference type="EMBL" id="VLKH01000002">
    <property type="protein sequence ID" value="TWH82670.1"/>
    <property type="molecule type" value="Genomic_DNA"/>
</dbReference>
<dbReference type="PRINTS" id="PR01590">
    <property type="entry name" value="HTHFIS"/>
</dbReference>
<dbReference type="PROSITE" id="PS00688">
    <property type="entry name" value="SIGMA54_INTERACT_3"/>
    <property type="match status" value="1"/>
</dbReference>
<keyword evidence="3" id="KW-0805">Transcription regulation</keyword>
<dbReference type="InterPro" id="IPR013767">
    <property type="entry name" value="PAS_fold"/>
</dbReference>
<protein>
    <submittedName>
        <fullName evidence="7">PAS domain S-box-containing protein</fullName>
    </submittedName>
</protein>
<dbReference type="Gene3D" id="1.10.8.60">
    <property type="match status" value="1"/>
</dbReference>
<sequence>MTGFNDFNKMLDLFSDGIIITDSKSNFIVNRQFKKLFNLESEGPDDVKNILKMYGLSGVLKTEDVSVKEIAVGLKKISVESFSQCNGDERYMLTVLKEIMDNDVDRTEIEELRQSLGVMKDILDNAYQGIVLVNEDAKIIKWNYEKLFGIKEEDVLGKSVEDVIENTRLHMVVKTGNKELYDIQRIQGHDMIASRTPIIKDGHIIGAVGTVLFKDVKEVKDLARKIKVLENTVNIYKNEIGKMYCANYTFDHIIGQSSKMLKIKEIAIKAANSSSTILIEGESGTGKEYFAHAIHDASFRRKAPFVRINCAAIPHELLESELFGYEEGSFTGAKKEGKIGKFELANGGTVLLDEISSMPFNMQAKLLRVLEEREFERVGGHTAIRLDIKVIACTNEKLNKLVEKGLFRHDLYFRLNVVEIEIPPLKERLEDLELLCEDILNRQLQSVGLEPKKLTEKSLLALKLYNWPGNVRELRNVLERAANMSSNVYIDLNNLPDHISSMIMSDEEVTDKKQLKDKVAEMEIDTIVNAIKMSNGSRTEAAKKLGIHRTALYKKLSSYGIDIKGIV</sequence>
<evidence type="ECO:0000256" key="3">
    <source>
        <dbReference type="ARBA" id="ARBA00023015"/>
    </source>
</evidence>
<dbReference type="InterPro" id="IPR025662">
    <property type="entry name" value="Sigma_54_int_dom_ATP-bd_1"/>
</dbReference>
<reference evidence="7 8" key="1">
    <citation type="submission" date="2019-07" db="EMBL/GenBank/DDBJ databases">
        <title>Genomic Encyclopedia of Type Strains, Phase I: the one thousand microbial genomes (KMG-I) project.</title>
        <authorList>
            <person name="Kyrpides N."/>
        </authorList>
    </citation>
    <scope>NUCLEOTIDE SEQUENCE [LARGE SCALE GENOMIC DNA]</scope>
    <source>
        <strain evidence="7 8">DSM 13558</strain>
    </source>
</reference>
<evidence type="ECO:0000256" key="5">
    <source>
        <dbReference type="ARBA" id="ARBA00023163"/>
    </source>
</evidence>
<dbReference type="PROSITE" id="PS50045">
    <property type="entry name" value="SIGMA54_INTERACT_4"/>
    <property type="match status" value="1"/>
</dbReference>
<dbReference type="Pfam" id="PF25601">
    <property type="entry name" value="AAA_lid_14"/>
    <property type="match status" value="1"/>
</dbReference>
<dbReference type="PROSITE" id="PS00675">
    <property type="entry name" value="SIGMA54_INTERACT_1"/>
    <property type="match status" value="1"/>
</dbReference>
<dbReference type="SMART" id="SM00382">
    <property type="entry name" value="AAA"/>
    <property type="match status" value="1"/>
</dbReference>
<dbReference type="InterPro" id="IPR003593">
    <property type="entry name" value="AAA+_ATPase"/>
</dbReference>
<dbReference type="GO" id="GO:0005524">
    <property type="term" value="F:ATP binding"/>
    <property type="evidence" value="ECO:0007669"/>
    <property type="project" value="UniProtKB-KW"/>
</dbReference>
<dbReference type="PANTHER" id="PTHR32071:SF57">
    <property type="entry name" value="C4-DICARBOXYLATE TRANSPORT TRANSCRIPTIONAL REGULATORY PROTEIN DCTD"/>
    <property type="match status" value="1"/>
</dbReference>
<dbReference type="InterPro" id="IPR025943">
    <property type="entry name" value="Sigma_54_int_dom_ATP-bd_2"/>
</dbReference>
<accession>A0A562JHK6</accession>
<dbReference type="InterPro" id="IPR000014">
    <property type="entry name" value="PAS"/>
</dbReference>
<keyword evidence="2" id="KW-0067">ATP-binding</keyword>
<dbReference type="InterPro" id="IPR058031">
    <property type="entry name" value="AAA_lid_NorR"/>
</dbReference>
<evidence type="ECO:0000313" key="8">
    <source>
        <dbReference type="Proteomes" id="UP000315343"/>
    </source>
</evidence>
<evidence type="ECO:0000256" key="2">
    <source>
        <dbReference type="ARBA" id="ARBA00022840"/>
    </source>
</evidence>
<dbReference type="SUPFAM" id="SSF46689">
    <property type="entry name" value="Homeodomain-like"/>
    <property type="match status" value="1"/>
</dbReference>
<keyword evidence="1" id="KW-0547">Nucleotide-binding</keyword>
<keyword evidence="8" id="KW-1185">Reference proteome</keyword>
<dbReference type="SUPFAM" id="SSF55785">
    <property type="entry name" value="PYP-like sensor domain (PAS domain)"/>
    <property type="match status" value="1"/>
</dbReference>
<gene>
    <name evidence="7" type="ORF">LY60_00975</name>
</gene>
<comment type="caution">
    <text evidence="7">The sequence shown here is derived from an EMBL/GenBank/DDBJ whole genome shotgun (WGS) entry which is preliminary data.</text>
</comment>
<dbReference type="InterPro" id="IPR002078">
    <property type="entry name" value="Sigma_54_int"/>
</dbReference>
<dbReference type="Gene3D" id="1.10.10.60">
    <property type="entry name" value="Homeodomain-like"/>
    <property type="match status" value="1"/>
</dbReference>
<dbReference type="Pfam" id="PF02954">
    <property type="entry name" value="HTH_8"/>
    <property type="match status" value="1"/>
</dbReference>
<dbReference type="Pfam" id="PF00158">
    <property type="entry name" value="Sigma54_activat"/>
    <property type="match status" value="1"/>
</dbReference>
<dbReference type="PANTHER" id="PTHR32071">
    <property type="entry name" value="TRANSCRIPTIONAL REGULATORY PROTEIN"/>
    <property type="match status" value="1"/>
</dbReference>
<dbReference type="Pfam" id="PF00989">
    <property type="entry name" value="PAS"/>
    <property type="match status" value="1"/>
</dbReference>
<keyword evidence="5" id="KW-0804">Transcription</keyword>
<proteinExistence type="predicted"/>
<dbReference type="NCBIfam" id="TIGR00229">
    <property type="entry name" value="sensory_box"/>
    <property type="match status" value="1"/>
</dbReference>
<dbReference type="CDD" id="cd00130">
    <property type="entry name" value="PAS"/>
    <property type="match status" value="1"/>
</dbReference>
<dbReference type="FunFam" id="3.40.50.300:FF:000006">
    <property type="entry name" value="DNA-binding transcriptional regulator NtrC"/>
    <property type="match status" value="1"/>
</dbReference>
<dbReference type="Gene3D" id="3.40.50.300">
    <property type="entry name" value="P-loop containing nucleotide triphosphate hydrolases"/>
    <property type="match status" value="1"/>
</dbReference>
<dbReference type="InterPro" id="IPR027417">
    <property type="entry name" value="P-loop_NTPase"/>
</dbReference>
<dbReference type="Proteomes" id="UP000315343">
    <property type="component" value="Unassembled WGS sequence"/>
</dbReference>
<dbReference type="InterPro" id="IPR035965">
    <property type="entry name" value="PAS-like_dom_sf"/>
</dbReference>
<dbReference type="OrthoDB" id="5411866at2"/>
<evidence type="ECO:0000256" key="4">
    <source>
        <dbReference type="ARBA" id="ARBA00023125"/>
    </source>
</evidence>
<dbReference type="RefSeq" id="WP_145080666.1">
    <property type="nucleotide sequence ID" value="NZ_DAMBUX010000030.1"/>
</dbReference>
<dbReference type="Gene3D" id="3.30.450.20">
    <property type="entry name" value="PAS domain"/>
    <property type="match status" value="1"/>
</dbReference>
<dbReference type="PROSITE" id="PS00676">
    <property type="entry name" value="SIGMA54_INTERACT_2"/>
    <property type="match status" value="1"/>
</dbReference>
<evidence type="ECO:0000313" key="7">
    <source>
        <dbReference type="EMBL" id="TWH82670.1"/>
    </source>
</evidence>
<dbReference type="InterPro" id="IPR009057">
    <property type="entry name" value="Homeodomain-like_sf"/>
</dbReference>
<evidence type="ECO:0000259" key="6">
    <source>
        <dbReference type="PROSITE" id="PS50045"/>
    </source>
</evidence>
<dbReference type="CDD" id="cd00009">
    <property type="entry name" value="AAA"/>
    <property type="match status" value="1"/>
</dbReference>
<dbReference type="GO" id="GO:0043565">
    <property type="term" value="F:sequence-specific DNA binding"/>
    <property type="evidence" value="ECO:0007669"/>
    <property type="project" value="InterPro"/>
</dbReference>
<name>A0A562JHK6_9FIRM</name>
<dbReference type="AlphaFoldDB" id="A0A562JHK6"/>
<evidence type="ECO:0000256" key="1">
    <source>
        <dbReference type="ARBA" id="ARBA00022741"/>
    </source>
</evidence>